<evidence type="ECO:0000313" key="3">
    <source>
        <dbReference type="Proteomes" id="UP001385951"/>
    </source>
</evidence>
<evidence type="ECO:0000313" key="2">
    <source>
        <dbReference type="EMBL" id="KAK7695791.1"/>
    </source>
</evidence>
<keyword evidence="1" id="KW-1133">Transmembrane helix</keyword>
<dbReference type="EMBL" id="JASBNA010000001">
    <property type="protein sequence ID" value="KAK7695791.1"/>
    <property type="molecule type" value="Genomic_DNA"/>
</dbReference>
<feature type="transmembrane region" description="Helical" evidence="1">
    <location>
        <begin position="42"/>
        <end position="64"/>
    </location>
</feature>
<proteinExistence type="predicted"/>
<accession>A0AAW0GZX4</accession>
<comment type="caution">
    <text evidence="2">The sequence shown here is derived from an EMBL/GenBank/DDBJ whole genome shotgun (WGS) entry which is preliminary data.</text>
</comment>
<evidence type="ECO:0008006" key="4">
    <source>
        <dbReference type="Google" id="ProtNLM"/>
    </source>
</evidence>
<feature type="transmembrane region" description="Helical" evidence="1">
    <location>
        <begin position="76"/>
        <end position="98"/>
    </location>
</feature>
<feature type="transmembrane region" description="Helical" evidence="1">
    <location>
        <begin position="118"/>
        <end position="144"/>
    </location>
</feature>
<dbReference type="Proteomes" id="UP001385951">
    <property type="component" value="Unassembled WGS sequence"/>
</dbReference>
<keyword evidence="1" id="KW-0812">Transmembrane</keyword>
<keyword evidence="1" id="KW-0472">Membrane</keyword>
<protein>
    <recommendedName>
        <fullName evidence="4">MARVEL domain-containing protein</fullName>
    </recommendedName>
</protein>
<evidence type="ECO:0000256" key="1">
    <source>
        <dbReference type="SAM" id="Phobius"/>
    </source>
</evidence>
<organism evidence="2 3">
    <name type="scientific">Cerrena zonata</name>
    <dbReference type="NCBI Taxonomy" id="2478898"/>
    <lineage>
        <taxon>Eukaryota</taxon>
        <taxon>Fungi</taxon>
        <taxon>Dikarya</taxon>
        <taxon>Basidiomycota</taxon>
        <taxon>Agaricomycotina</taxon>
        <taxon>Agaricomycetes</taxon>
        <taxon>Polyporales</taxon>
        <taxon>Cerrenaceae</taxon>
        <taxon>Cerrena</taxon>
    </lineage>
</organism>
<feature type="transmembrane region" description="Helical" evidence="1">
    <location>
        <begin position="7"/>
        <end position="30"/>
    </location>
</feature>
<keyword evidence="3" id="KW-1185">Reference proteome</keyword>
<reference evidence="2 3" key="1">
    <citation type="submission" date="2022-09" db="EMBL/GenBank/DDBJ databases">
        <authorList>
            <person name="Palmer J.M."/>
        </authorList>
    </citation>
    <scope>NUCLEOTIDE SEQUENCE [LARGE SCALE GENOMIC DNA]</scope>
    <source>
        <strain evidence="2 3">DSM 7382</strain>
    </source>
</reference>
<dbReference type="AlphaFoldDB" id="A0AAW0GZX4"/>
<name>A0AAW0GZX4_9APHY</name>
<sequence length="173" mass="18876">MKFSRSLITAYSFLLAFAVCDAIIAVIYALQEIGWDQFQTNLAWVTCGLTAAISAWTCVLLATANRPQSTHPLCRVKAHYISLLIFSMVSLVLAIMIFTRLPKNCNLASEDSAGIHCGFSAVVAIFSIATFLDSTIMATVIITLSSRYNIRNNIASLNKVDGSDGGREENIEM</sequence>
<gene>
    <name evidence="2" type="ORF">QCA50_000429</name>
</gene>